<evidence type="ECO:0000256" key="1">
    <source>
        <dbReference type="ARBA" id="ARBA00004167"/>
    </source>
</evidence>
<dbReference type="InterPro" id="IPR050739">
    <property type="entry name" value="MFP"/>
</dbReference>
<dbReference type="Gene3D" id="2.40.50.100">
    <property type="match status" value="1"/>
</dbReference>
<dbReference type="PANTHER" id="PTHR30386">
    <property type="entry name" value="MEMBRANE FUSION SUBUNIT OF EMRAB-TOLC MULTIDRUG EFFLUX PUMP"/>
    <property type="match status" value="1"/>
</dbReference>
<evidence type="ECO:0000256" key="3">
    <source>
        <dbReference type="ARBA" id="ARBA00022989"/>
    </source>
</evidence>
<dbReference type="Gene3D" id="2.40.30.170">
    <property type="match status" value="1"/>
</dbReference>
<keyword evidence="5" id="KW-0175">Coiled coil</keyword>
<accession>A0ABY5TBB4</accession>
<organism evidence="8 9">
    <name type="scientific">Bacteroides faecis</name>
    <dbReference type="NCBI Taxonomy" id="674529"/>
    <lineage>
        <taxon>Bacteria</taxon>
        <taxon>Pseudomonadati</taxon>
        <taxon>Bacteroidota</taxon>
        <taxon>Bacteroidia</taxon>
        <taxon>Bacteroidales</taxon>
        <taxon>Bacteroidaceae</taxon>
        <taxon>Bacteroides</taxon>
    </lineage>
</organism>
<evidence type="ECO:0000256" key="5">
    <source>
        <dbReference type="SAM" id="Coils"/>
    </source>
</evidence>
<evidence type="ECO:0000313" key="8">
    <source>
        <dbReference type="EMBL" id="UVQ74492.1"/>
    </source>
</evidence>
<feature type="coiled-coil region" evidence="5">
    <location>
        <begin position="180"/>
        <end position="214"/>
    </location>
</feature>
<evidence type="ECO:0000256" key="6">
    <source>
        <dbReference type="SAM" id="Phobius"/>
    </source>
</evidence>
<keyword evidence="4 6" id="KW-0472">Membrane</keyword>
<reference evidence="8" key="1">
    <citation type="submission" date="2022-08" db="EMBL/GenBank/DDBJ databases">
        <title>Genome Sequencing of Bacteroides fragilis Group Isolates with Nanopore Technology.</title>
        <authorList>
            <person name="Tisza M.J."/>
            <person name="Smith D."/>
            <person name="Dekker J.P."/>
        </authorList>
    </citation>
    <scope>NUCLEOTIDE SEQUENCE</scope>
    <source>
        <strain evidence="8">BFG-527</strain>
    </source>
</reference>
<dbReference type="SUPFAM" id="SSF111369">
    <property type="entry name" value="HlyD-like secretion proteins"/>
    <property type="match status" value="2"/>
</dbReference>
<protein>
    <submittedName>
        <fullName evidence="8">HlyD family secretion protein</fullName>
    </submittedName>
</protein>
<dbReference type="InterPro" id="IPR058625">
    <property type="entry name" value="MdtA-like_BSH"/>
</dbReference>
<keyword evidence="3 6" id="KW-1133">Transmembrane helix</keyword>
<dbReference type="Proteomes" id="UP001060104">
    <property type="component" value="Chromosome"/>
</dbReference>
<gene>
    <name evidence="8" type="ORF">NXY30_26735</name>
</gene>
<evidence type="ECO:0000256" key="4">
    <source>
        <dbReference type="ARBA" id="ARBA00023136"/>
    </source>
</evidence>
<dbReference type="EMBL" id="CP103141">
    <property type="protein sequence ID" value="UVQ74492.1"/>
    <property type="molecule type" value="Genomic_DNA"/>
</dbReference>
<evidence type="ECO:0000256" key="2">
    <source>
        <dbReference type="ARBA" id="ARBA00022692"/>
    </source>
</evidence>
<keyword evidence="9" id="KW-1185">Reference proteome</keyword>
<dbReference type="RefSeq" id="WP_258902793.1">
    <property type="nucleotide sequence ID" value="NZ_CP103141.1"/>
</dbReference>
<comment type="subcellular location">
    <subcellularLocation>
        <location evidence="1">Membrane</location>
        <topology evidence="1">Single-pass membrane protein</topology>
    </subcellularLocation>
</comment>
<proteinExistence type="predicted"/>
<keyword evidence="2 6" id="KW-0812">Transmembrane</keyword>
<name>A0ABY5TBB4_9BACE</name>
<feature type="domain" description="Multidrug resistance protein MdtA-like barrel-sandwich hybrid" evidence="7">
    <location>
        <begin position="63"/>
        <end position="256"/>
    </location>
</feature>
<evidence type="ECO:0000313" key="9">
    <source>
        <dbReference type="Proteomes" id="UP001060104"/>
    </source>
</evidence>
<sequence>MTTEKRKKIASKLKGMRLMRYILSTVGVLIIVYGMWMVICLLVNYKRTETTNNAQIEQYVSPINVKVSGYIDKIHFTEHQFVRKGDTLLVIDDKELKLKVKEAQSMLEVAKTSAEMKLLSLSSAREKVYTYDANIKEVKANISQQEIDYKRYRNLLERKATTPIQVEQMKTGLTMSKAKLEALLAQKRTAVVSIEEAQKQYENAVEAIPKAEATAETALLNWSYCFVKAPCDGYLGRRSLEEGQLVSAGQTITNIIPDTQKWIIANYKETQIENLYIGQEVIVRIDAISNKKFTGKITAISEATGARYSMIPTDNSAGNFVKIQQRIPVRIDFTNLSPEDNRVLRAGMMAEVSAKLQ</sequence>
<evidence type="ECO:0000259" key="7">
    <source>
        <dbReference type="Pfam" id="PF25917"/>
    </source>
</evidence>
<feature type="transmembrane region" description="Helical" evidence="6">
    <location>
        <begin position="21"/>
        <end position="45"/>
    </location>
</feature>
<dbReference type="Pfam" id="PF25917">
    <property type="entry name" value="BSH_RND"/>
    <property type="match status" value="1"/>
</dbReference>
<dbReference type="PANTHER" id="PTHR30386:SF26">
    <property type="entry name" value="TRANSPORT PROTEIN COMB"/>
    <property type="match status" value="1"/>
</dbReference>